<reference evidence="3 4" key="1">
    <citation type="submission" date="2016-11" db="EMBL/GenBank/DDBJ databases">
        <title>A multilocus sequence analysis scheme for characterization of bacteria in the genus Thioclava.</title>
        <authorList>
            <person name="Liu Y."/>
            <person name="Shao Z."/>
        </authorList>
    </citation>
    <scope>NUCLEOTIDE SEQUENCE [LARGE SCALE GENOMIC DNA]</scope>
    <source>
        <strain evidence="3 4">11.10-0-13</strain>
    </source>
</reference>
<dbReference type="SMART" id="SM00897">
    <property type="entry name" value="FIST"/>
    <property type="match status" value="1"/>
</dbReference>
<comment type="caution">
    <text evidence="3">The sequence shown here is derived from an EMBL/GenBank/DDBJ whole genome shotgun (WGS) entry which is preliminary data.</text>
</comment>
<dbReference type="PANTHER" id="PTHR40252">
    <property type="entry name" value="BLR0328 PROTEIN"/>
    <property type="match status" value="1"/>
</dbReference>
<dbReference type="Pfam" id="PF08495">
    <property type="entry name" value="FIST"/>
    <property type="match status" value="1"/>
</dbReference>
<evidence type="ECO:0000313" key="4">
    <source>
        <dbReference type="Proteomes" id="UP000242224"/>
    </source>
</evidence>
<evidence type="ECO:0000259" key="1">
    <source>
        <dbReference type="SMART" id="SM00897"/>
    </source>
</evidence>
<dbReference type="InterPro" id="IPR019494">
    <property type="entry name" value="FIST_C"/>
</dbReference>
<feature type="domain" description="FIST C-domain" evidence="2">
    <location>
        <begin position="243"/>
        <end position="372"/>
    </location>
</feature>
<sequence>MLGGAMRENLIRPAGPGCPRSACASANAPDALRQIKEALGPGNLAQVFLFADALADIESLAREGQVLWPEAEVVGCTTAGEITSRGYDAGQIVAFALPAMGFSTELLVIENLDQLDTKALVSDLLRARQSLARRAFARASEFAVLLVDGLSGQEDALVSALSGGLGPVPLFGGSAGDGIRFQRAELFARGRRFSNAAVLSIVRSACDVQLFSFNHLKPTMSRMVVTRADPEARSVVRINDEPAAREYARLLGLHVEELSPTVFAANPVLVRVGGRYHARSIQQVGAGDSLVFFAAIDEGLVLTLGEPEDISAHLARELDALSARRQPSAVLGFDCIFRRFEAEGRQSVRAVSDTLARHGVVGFSTYGEQIGAMHVNQTMTGVAFFPPESLDAAS</sequence>
<evidence type="ECO:0000313" key="3">
    <source>
        <dbReference type="EMBL" id="OOY12397.1"/>
    </source>
</evidence>
<accession>A0ABX3MLU6</accession>
<gene>
    <name evidence="3" type="ORF">BMG00_00565</name>
</gene>
<evidence type="ECO:0000259" key="2">
    <source>
        <dbReference type="SMART" id="SM01204"/>
    </source>
</evidence>
<dbReference type="EMBL" id="MPZS01000001">
    <property type="protein sequence ID" value="OOY12397.1"/>
    <property type="molecule type" value="Genomic_DNA"/>
</dbReference>
<proteinExistence type="predicted"/>
<dbReference type="PANTHER" id="PTHR40252:SF2">
    <property type="entry name" value="BLR0328 PROTEIN"/>
    <property type="match status" value="1"/>
</dbReference>
<dbReference type="SMART" id="SM01204">
    <property type="entry name" value="FIST_C"/>
    <property type="match status" value="1"/>
</dbReference>
<organism evidence="3 4">
    <name type="scientific">Thioclava marina</name>
    <dbReference type="NCBI Taxonomy" id="1915077"/>
    <lineage>
        <taxon>Bacteria</taxon>
        <taxon>Pseudomonadati</taxon>
        <taxon>Pseudomonadota</taxon>
        <taxon>Alphaproteobacteria</taxon>
        <taxon>Rhodobacterales</taxon>
        <taxon>Paracoccaceae</taxon>
        <taxon>Thioclava</taxon>
    </lineage>
</organism>
<keyword evidence="4" id="KW-1185">Reference proteome</keyword>
<protein>
    <submittedName>
        <fullName evidence="3">GfdT protein</fullName>
    </submittedName>
</protein>
<dbReference type="InterPro" id="IPR013702">
    <property type="entry name" value="FIST_domain_N"/>
</dbReference>
<feature type="domain" description="FIST" evidence="1">
    <location>
        <begin position="41"/>
        <end position="242"/>
    </location>
</feature>
<dbReference type="Pfam" id="PF10442">
    <property type="entry name" value="FIST_C"/>
    <property type="match status" value="1"/>
</dbReference>
<name>A0ABX3MLU6_9RHOB</name>
<dbReference type="Proteomes" id="UP000242224">
    <property type="component" value="Unassembled WGS sequence"/>
</dbReference>